<reference evidence="3" key="1">
    <citation type="submission" date="2011-12" db="EMBL/GenBank/DDBJ databases">
        <title>Complete genome sequence of Streptomyces cattleya strain DSM 46488.</title>
        <authorList>
            <person name="Ou H.-Y."/>
            <person name="Li P."/>
            <person name="Zhao C."/>
            <person name="O'Hagan D."/>
            <person name="Deng Z."/>
        </authorList>
    </citation>
    <scope>NUCLEOTIDE SEQUENCE [LARGE SCALE GENOMIC DNA]</scope>
    <source>
        <strain evidence="3">ATCC 35852 / DSM 46488 / JCM 4925 / NBRC 14057 / NRRL 8057</strain>
    </source>
</reference>
<sequence length="209" mass="21798">MAGSALRVRTASASSARRLSPSRSAAGQPVTHWATASGSSTTIARRTPTPAASRRIHRRYARPSGAPPREYWPQSRCGMSYATSTGTRPSSAAARVTARARSSGSRSPSHTAVGCAAIRPSNSASSSRPRSVHTREVRRASVCGSTHSRSPARRAAPPGHGPAHPRASAPARHNTPAAGQEERERGAACLPDTGHLLTAGRILDGQPHT</sequence>
<accession>G8WMR9</accession>
<feature type="compositionally biased region" description="Low complexity" evidence="1">
    <location>
        <begin position="1"/>
        <end position="26"/>
    </location>
</feature>
<dbReference type="EMBL" id="CP003219">
    <property type="protein sequence ID" value="AEW92638.1"/>
    <property type="molecule type" value="Genomic_DNA"/>
</dbReference>
<proteinExistence type="predicted"/>
<feature type="compositionally biased region" description="Low complexity" evidence="1">
    <location>
        <begin position="147"/>
        <end position="179"/>
    </location>
</feature>
<evidence type="ECO:0000313" key="3">
    <source>
        <dbReference type="Proteomes" id="UP000007842"/>
    </source>
</evidence>
<dbReference type="Proteomes" id="UP000007842">
    <property type="component" value="Chromosome"/>
</dbReference>
<dbReference type="PATRIC" id="fig|1003195.29.peg.262"/>
<dbReference type="KEGG" id="scy:SCATT_02670"/>
<feature type="compositionally biased region" description="Low complexity" evidence="1">
    <location>
        <begin position="116"/>
        <end position="129"/>
    </location>
</feature>
<feature type="compositionally biased region" description="Low complexity" evidence="1">
    <location>
        <begin position="39"/>
        <end position="53"/>
    </location>
</feature>
<protein>
    <submittedName>
        <fullName evidence="2">Uncharacterized protein</fullName>
    </submittedName>
</protein>
<evidence type="ECO:0000256" key="1">
    <source>
        <dbReference type="SAM" id="MobiDB-lite"/>
    </source>
</evidence>
<dbReference type="STRING" id="1003195.SCATT_02670"/>
<feature type="compositionally biased region" description="Low complexity" evidence="1">
    <location>
        <begin position="87"/>
        <end position="109"/>
    </location>
</feature>
<keyword evidence="3" id="KW-1185">Reference proteome</keyword>
<evidence type="ECO:0000313" key="2">
    <source>
        <dbReference type="EMBL" id="AEW92638.1"/>
    </source>
</evidence>
<name>G8WMR9_STREN</name>
<organism evidence="2 3">
    <name type="scientific">Streptantibioticus cattleyicolor (strain ATCC 35852 / DSM 46488 / JCM 4925 / NBRC 14057 / NRRL 8057)</name>
    <name type="common">Streptomyces cattleya</name>
    <dbReference type="NCBI Taxonomy" id="1003195"/>
    <lineage>
        <taxon>Bacteria</taxon>
        <taxon>Bacillati</taxon>
        <taxon>Actinomycetota</taxon>
        <taxon>Actinomycetes</taxon>
        <taxon>Kitasatosporales</taxon>
        <taxon>Streptomycetaceae</taxon>
        <taxon>Streptantibioticus</taxon>
    </lineage>
</organism>
<dbReference type="AlphaFoldDB" id="G8WMR9"/>
<gene>
    <name evidence="2" type="ordered locus">SCATT_02670</name>
</gene>
<dbReference type="HOGENOM" id="CLU_1314775_0_0_11"/>
<feature type="region of interest" description="Disordered" evidence="1">
    <location>
        <begin position="1"/>
        <end position="191"/>
    </location>
</feature>